<name>A0A4Z2HFP4_9TELE</name>
<evidence type="ECO:0000256" key="10">
    <source>
        <dbReference type="ARBA" id="ARBA00067130"/>
    </source>
</evidence>
<dbReference type="PROSITE" id="PS50240">
    <property type="entry name" value="TRYPSIN_DOM"/>
    <property type="match status" value="1"/>
</dbReference>
<dbReference type="EMBL" id="SRLO01000258">
    <property type="protein sequence ID" value="TNN64115.1"/>
    <property type="molecule type" value="Genomic_DNA"/>
</dbReference>
<evidence type="ECO:0000256" key="11">
    <source>
        <dbReference type="ARBA" id="ARBA00078807"/>
    </source>
</evidence>
<evidence type="ECO:0000256" key="9">
    <source>
        <dbReference type="ARBA" id="ARBA00054080"/>
    </source>
</evidence>
<sequence length="251" mass="27403">MTTHALLLCLLTCLTLHALGSEIIKGQNVPEGMMGYMASVQENGRHKCGGFLINERFVLTAAHCHMPNLSVVLGTHNLRKVNNNTMRYDVKMCPHPLYRNNVSGGHDIMLLKLSRKARLGKTVQIIHLPNAKMKIKDKSKCRVAGWGYTTTGGNTSEQLKVVDVPIVSFKVCKEKWGDHLPANVICAGGYGTKKGFCQGDSGGPLVCGGKAVGVVSFNNGSDCSYPNVPNVYTKVSKYLAWIKKILKQNNC</sequence>
<dbReference type="AlphaFoldDB" id="A0A4Z2HFP4"/>
<evidence type="ECO:0000256" key="7">
    <source>
        <dbReference type="ARBA" id="ARBA00023145"/>
    </source>
</evidence>
<feature type="chain" id="PRO_5021325194" description="Granzyme M" evidence="13">
    <location>
        <begin position="21"/>
        <end position="251"/>
    </location>
</feature>
<evidence type="ECO:0000256" key="1">
    <source>
        <dbReference type="ARBA" id="ARBA00004613"/>
    </source>
</evidence>
<dbReference type="Gene3D" id="2.40.10.10">
    <property type="entry name" value="Trypsin-like serine proteases"/>
    <property type="match status" value="1"/>
</dbReference>
<keyword evidence="4 13" id="KW-0732">Signal</keyword>
<accession>A0A4Z2HFP4</accession>
<evidence type="ECO:0000256" key="5">
    <source>
        <dbReference type="ARBA" id="ARBA00022801"/>
    </source>
</evidence>
<dbReference type="SMART" id="SM00020">
    <property type="entry name" value="Tryp_SPc"/>
    <property type="match status" value="1"/>
</dbReference>
<keyword evidence="16" id="KW-1185">Reference proteome</keyword>
<dbReference type="PANTHER" id="PTHR24271">
    <property type="entry name" value="KALLIKREIN-RELATED"/>
    <property type="match status" value="1"/>
</dbReference>
<dbReference type="InterPro" id="IPR043504">
    <property type="entry name" value="Peptidase_S1_PA_chymotrypsin"/>
</dbReference>
<keyword evidence="6" id="KW-0720">Serine protease</keyword>
<keyword evidence="2" id="KW-0964">Secreted</keyword>
<dbReference type="CDD" id="cd00190">
    <property type="entry name" value="Tryp_SPc"/>
    <property type="match status" value="1"/>
</dbReference>
<gene>
    <name evidence="15" type="primary">MCPT3_0</name>
    <name evidence="15" type="ORF">EYF80_025613</name>
</gene>
<comment type="function">
    <text evidence="9">Cleaves peptide substrates after methionine, leucine, and norleucine. Physiological substrates include EZR, alpha-tubulins and the apoptosis inhibitor BIRC5/Survivin. Promotes caspase activation and subsequent apoptosis of target cells.</text>
</comment>
<dbReference type="InterPro" id="IPR018114">
    <property type="entry name" value="TRYPSIN_HIS"/>
</dbReference>
<dbReference type="OrthoDB" id="8440449at2759"/>
<proteinExistence type="predicted"/>
<feature type="signal peptide" evidence="13">
    <location>
        <begin position="1"/>
        <end position="20"/>
    </location>
</feature>
<dbReference type="PANTHER" id="PTHR24271:SF87">
    <property type="entry name" value="ARGININE ESTERASE-LIKE-RELATED"/>
    <property type="match status" value="1"/>
</dbReference>
<evidence type="ECO:0000256" key="3">
    <source>
        <dbReference type="ARBA" id="ARBA00022670"/>
    </source>
</evidence>
<dbReference type="InterPro" id="IPR001254">
    <property type="entry name" value="Trypsin_dom"/>
</dbReference>
<evidence type="ECO:0000256" key="12">
    <source>
        <dbReference type="ARBA" id="ARBA00079711"/>
    </source>
</evidence>
<comment type="caution">
    <text evidence="15">The sequence shown here is derived from an EMBL/GenBank/DDBJ whole genome shotgun (WGS) entry which is preliminary data.</text>
</comment>
<dbReference type="GO" id="GO:0004252">
    <property type="term" value="F:serine-type endopeptidase activity"/>
    <property type="evidence" value="ECO:0007669"/>
    <property type="project" value="InterPro"/>
</dbReference>
<dbReference type="Pfam" id="PF00089">
    <property type="entry name" value="Trypsin"/>
    <property type="match status" value="1"/>
</dbReference>
<comment type="subcellular location">
    <subcellularLocation>
        <location evidence="1">Secreted</location>
    </subcellularLocation>
</comment>
<keyword evidence="5" id="KW-0378">Hydrolase</keyword>
<evidence type="ECO:0000256" key="8">
    <source>
        <dbReference type="ARBA" id="ARBA00023157"/>
    </source>
</evidence>
<dbReference type="FunFam" id="2.40.10.10:FF:000146">
    <property type="entry name" value="Serine protease 53"/>
    <property type="match status" value="1"/>
</dbReference>
<organism evidence="15 16">
    <name type="scientific">Liparis tanakae</name>
    <name type="common">Tanaka's snailfish</name>
    <dbReference type="NCBI Taxonomy" id="230148"/>
    <lineage>
        <taxon>Eukaryota</taxon>
        <taxon>Metazoa</taxon>
        <taxon>Chordata</taxon>
        <taxon>Craniata</taxon>
        <taxon>Vertebrata</taxon>
        <taxon>Euteleostomi</taxon>
        <taxon>Actinopterygii</taxon>
        <taxon>Neopterygii</taxon>
        <taxon>Teleostei</taxon>
        <taxon>Neoteleostei</taxon>
        <taxon>Acanthomorphata</taxon>
        <taxon>Eupercaria</taxon>
        <taxon>Perciformes</taxon>
        <taxon>Cottioidei</taxon>
        <taxon>Cottales</taxon>
        <taxon>Liparidae</taxon>
        <taxon>Liparis</taxon>
    </lineage>
</organism>
<dbReference type="PROSITE" id="PS00134">
    <property type="entry name" value="TRYPSIN_HIS"/>
    <property type="match status" value="1"/>
</dbReference>
<protein>
    <recommendedName>
        <fullName evidence="10">Granzyme M</fullName>
    </recommendedName>
    <alternativeName>
        <fullName evidence="11">Met-ase</fullName>
    </alternativeName>
    <alternativeName>
        <fullName evidence="12">Natural killer cell granular protease</fullName>
    </alternativeName>
</protein>
<evidence type="ECO:0000256" key="4">
    <source>
        <dbReference type="ARBA" id="ARBA00022729"/>
    </source>
</evidence>
<evidence type="ECO:0000256" key="2">
    <source>
        <dbReference type="ARBA" id="ARBA00022525"/>
    </source>
</evidence>
<feature type="domain" description="Peptidase S1" evidence="14">
    <location>
        <begin position="23"/>
        <end position="247"/>
    </location>
</feature>
<dbReference type="GO" id="GO:0005576">
    <property type="term" value="C:extracellular region"/>
    <property type="evidence" value="ECO:0007669"/>
    <property type="project" value="UniProtKB-SubCell"/>
</dbReference>
<dbReference type="InterPro" id="IPR001314">
    <property type="entry name" value="Peptidase_S1A"/>
</dbReference>
<keyword evidence="7" id="KW-0865">Zymogen</keyword>
<keyword evidence="8" id="KW-1015">Disulfide bond</keyword>
<evidence type="ECO:0000313" key="15">
    <source>
        <dbReference type="EMBL" id="TNN64115.1"/>
    </source>
</evidence>
<evidence type="ECO:0000256" key="6">
    <source>
        <dbReference type="ARBA" id="ARBA00022825"/>
    </source>
</evidence>
<evidence type="ECO:0000259" key="14">
    <source>
        <dbReference type="PROSITE" id="PS50240"/>
    </source>
</evidence>
<evidence type="ECO:0000256" key="13">
    <source>
        <dbReference type="SAM" id="SignalP"/>
    </source>
</evidence>
<dbReference type="SUPFAM" id="SSF50494">
    <property type="entry name" value="Trypsin-like serine proteases"/>
    <property type="match status" value="1"/>
</dbReference>
<dbReference type="GO" id="GO:0006508">
    <property type="term" value="P:proteolysis"/>
    <property type="evidence" value="ECO:0007669"/>
    <property type="project" value="UniProtKB-KW"/>
</dbReference>
<keyword evidence="3 15" id="KW-0645">Protease</keyword>
<dbReference type="Proteomes" id="UP000314294">
    <property type="component" value="Unassembled WGS sequence"/>
</dbReference>
<evidence type="ECO:0000313" key="16">
    <source>
        <dbReference type="Proteomes" id="UP000314294"/>
    </source>
</evidence>
<dbReference type="PRINTS" id="PR00722">
    <property type="entry name" value="CHYMOTRYPSIN"/>
</dbReference>
<reference evidence="15 16" key="1">
    <citation type="submission" date="2019-03" db="EMBL/GenBank/DDBJ databases">
        <title>First draft genome of Liparis tanakae, snailfish: a comprehensive survey of snailfish specific genes.</title>
        <authorList>
            <person name="Kim W."/>
            <person name="Song I."/>
            <person name="Jeong J.-H."/>
            <person name="Kim D."/>
            <person name="Kim S."/>
            <person name="Ryu S."/>
            <person name="Song J.Y."/>
            <person name="Lee S.K."/>
        </authorList>
    </citation>
    <scope>NUCLEOTIDE SEQUENCE [LARGE SCALE GENOMIC DNA]</scope>
    <source>
        <tissue evidence="15">Muscle</tissue>
    </source>
</reference>
<dbReference type="InterPro" id="IPR009003">
    <property type="entry name" value="Peptidase_S1_PA"/>
</dbReference>